<dbReference type="Pfam" id="PF01602">
    <property type="entry name" value="Adaptin_N"/>
    <property type="match status" value="1"/>
</dbReference>
<accession>A0A061RPQ4</accession>
<keyword evidence="4" id="KW-0472">Membrane</keyword>
<evidence type="ECO:0000256" key="1">
    <source>
        <dbReference type="ARBA" id="ARBA00004308"/>
    </source>
</evidence>
<dbReference type="PANTHER" id="PTHR22780">
    <property type="entry name" value="ADAPTIN, ALPHA/GAMMA/EPSILON"/>
    <property type="match status" value="1"/>
</dbReference>
<keyword evidence="3" id="KW-0653">Protein transport</keyword>
<dbReference type="InterPro" id="IPR050840">
    <property type="entry name" value="Adaptor_Complx_Large_Subunit"/>
</dbReference>
<dbReference type="Gene3D" id="1.25.10.10">
    <property type="entry name" value="Leucine-rich Repeat Variant"/>
    <property type="match status" value="1"/>
</dbReference>
<reference evidence="6" key="1">
    <citation type="submission" date="2014-05" db="EMBL/GenBank/DDBJ databases">
        <title>The transcriptome of the halophilic microalga Tetraselmis sp. GSL018 isolated from the Great Salt Lake, Utah.</title>
        <authorList>
            <person name="Jinkerson R.E."/>
            <person name="D'Adamo S."/>
            <person name="Posewitz M.C."/>
        </authorList>
    </citation>
    <scope>NUCLEOTIDE SEQUENCE</scope>
    <source>
        <strain evidence="6">GSL018</strain>
    </source>
</reference>
<dbReference type="SUPFAM" id="SSF48371">
    <property type="entry name" value="ARM repeat"/>
    <property type="match status" value="1"/>
</dbReference>
<evidence type="ECO:0000256" key="4">
    <source>
        <dbReference type="ARBA" id="ARBA00023136"/>
    </source>
</evidence>
<dbReference type="GO" id="GO:0006886">
    <property type="term" value="P:intracellular protein transport"/>
    <property type="evidence" value="ECO:0007669"/>
    <property type="project" value="InterPro"/>
</dbReference>
<dbReference type="EMBL" id="GBEZ01002007">
    <property type="protein sequence ID" value="JAC83012.1"/>
    <property type="molecule type" value="Transcribed_RNA"/>
</dbReference>
<gene>
    <name evidence="6" type="ORF">TSPGSL018_24757</name>
    <name evidence="7" type="ORF">TSPGSL018_4346</name>
</gene>
<dbReference type="GO" id="GO:0016192">
    <property type="term" value="P:vesicle-mediated transport"/>
    <property type="evidence" value="ECO:0007669"/>
    <property type="project" value="InterPro"/>
</dbReference>
<dbReference type="InterPro" id="IPR002553">
    <property type="entry name" value="Clathrin/coatomer_adapt-like_N"/>
</dbReference>
<dbReference type="GO" id="GO:0030117">
    <property type="term" value="C:membrane coat"/>
    <property type="evidence" value="ECO:0007669"/>
    <property type="project" value="InterPro"/>
</dbReference>
<evidence type="ECO:0000256" key="3">
    <source>
        <dbReference type="ARBA" id="ARBA00022927"/>
    </source>
</evidence>
<protein>
    <submittedName>
        <fullName evidence="6">Ap-1 complex subunit gamma-2-like</fullName>
    </submittedName>
</protein>
<evidence type="ECO:0000313" key="7">
    <source>
        <dbReference type="EMBL" id="JAC83012.1"/>
    </source>
</evidence>
<keyword evidence="2" id="KW-0813">Transport</keyword>
<dbReference type="GO" id="GO:0012505">
    <property type="term" value="C:endomembrane system"/>
    <property type="evidence" value="ECO:0007669"/>
    <property type="project" value="UniProtKB-SubCell"/>
</dbReference>
<organism evidence="6">
    <name type="scientific">Tetraselmis sp. GSL018</name>
    <dbReference type="NCBI Taxonomy" id="582737"/>
    <lineage>
        <taxon>Eukaryota</taxon>
        <taxon>Viridiplantae</taxon>
        <taxon>Chlorophyta</taxon>
        <taxon>core chlorophytes</taxon>
        <taxon>Chlorodendrophyceae</taxon>
        <taxon>Chlorodendrales</taxon>
        <taxon>Chlorodendraceae</taxon>
        <taxon>Tetraselmis</taxon>
    </lineage>
</organism>
<evidence type="ECO:0000256" key="2">
    <source>
        <dbReference type="ARBA" id="ARBA00022448"/>
    </source>
</evidence>
<dbReference type="InterPro" id="IPR016024">
    <property type="entry name" value="ARM-type_fold"/>
</dbReference>
<dbReference type="InterPro" id="IPR011989">
    <property type="entry name" value="ARM-like"/>
</dbReference>
<comment type="subcellular location">
    <subcellularLocation>
        <location evidence="1">Endomembrane system</location>
    </subcellularLocation>
</comment>
<dbReference type="EMBL" id="GBEZ01010841">
    <property type="protein sequence ID" value="JAC74882.1"/>
    <property type="molecule type" value="Transcribed_RNA"/>
</dbReference>
<sequence length="201" mass="22582">MSIKLRDLIKAVRQAKTAAEERSVIAKESAALRTAFKEQDSVYRHRNVAKLMYIHMLGYPAHFGQMECLKLIASPSYPEKRIGYLALMLLLDERQEVLMLVTNSVKNDLNDKSQYVSGLSLCALGNIGSAEMCRDLSPEIERLLRSNNPYIRKKAALCALRTIRKVPDMVESFQVRNGQWANVVAYLWGGNNNKGKGSSCS</sequence>
<proteinExistence type="predicted"/>
<evidence type="ECO:0000313" key="6">
    <source>
        <dbReference type="EMBL" id="JAC74882.1"/>
    </source>
</evidence>
<evidence type="ECO:0000259" key="5">
    <source>
        <dbReference type="Pfam" id="PF01602"/>
    </source>
</evidence>
<name>A0A061RPQ4_9CHLO</name>
<dbReference type="AlphaFoldDB" id="A0A061RPQ4"/>
<feature type="domain" description="Clathrin/coatomer adaptor adaptin-like N-terminal" evidence="5">
    <location>
        <begin position="21"/>
        <end position="173"/>
    </location>
</feature>